<protein>
    <submittedName>
        <fullName evidence="2">Uncharacterized protein</fullName>
    </submittedName>
</protein>
<feature type="region of interest" description="Disordered" evidence="1">
    <location>
        <begin position="54"/>
        <end position="143"/>
    </location>
</feature>
<dbReference type="EMBL" id="JBBNAG010000003">
    <property type="protein sequence ID" value="KAK9147921.1"/>
    <property type="molecule type" value="Genomic_DNA"/>
</dbReference>
<keyword evidence="3" id="KW-1185">Reference proteome</keyword>
<organism evidence="2 3">
    <name type="scientific">Stephania cephalantha</name>
    <dbReference type="NCBI Taxonomy" id="152367"/>
    <lineage>
        <taxon>Eukaryota</taxon>
        <taxon>Viridiplantae</taxon>
        <taxon>Streptophyta</taxon>
        <taxon>Embryophyta</taxon>
        <taxon>Tracheophyta</taxon>
        <taxon>Spermatophyta</taxon>
        <taxon>Magnoliopsida</taxon>
        <taxon>Ranunculales</taxon>
        <taxon>Menispermaceae</taxon>
        <taxon>Menispermoideae</taxon>
        <taxon>Cissampelideae</taxon>
        <taxon>Stephania</taxon>
    </lineage>
</organism>
<evidence type="ECO:0000313" key="3">
    <source>
        <dbReference type="Proteomes" id="UP001419268"/>
    </source>
</evidence>
<reference evidence="2 3" key="1">
    <citation type="submission" date="2024-01" db="EMBL/GenBank/DDBJ databases">
        <title>Genome assemblies of Stephania.</title>
        <authorList>
            <person name="Yang L."/>
        </authorList>
    </citation>
    <scope>NUCLEOTIDE SEQUENCE [LARGE SCALE GENOMIC DNA]</scope>
    <source>
        <strain evidence="2">JXDWG</strain>
        <tissue evidence="2">Leaf</tissue>
    </source>
</reference>
<dbReference type="Proteomes" id="UP001419268">
    <property type="component" value="Unassembled WGS sequence"/>
</dbReference>
<gene>
    <name evidence="2" type="ORF">Scep_006678</name>
</gene>
<comment type="caution">
    <text evidence="2">The sequence shown here is derived from an EMBL/GenBank/DDBJ whole genome shotgun (WGS) entry which is preliminary data.</text>
</comment>
<sequence>MLEDRHVSVVGRVGESHKRTSEKWETVQTHLEADLRAVEASRSLLLWAYWPNRKSSQATKRRRQSEAIRACGRRPPTQRKKRAKRGLARGDTPRGRGATAATMQSTTTERRPHVKLPTTSGIRTTEDGGRPSFLALDGEMDRR</sequence>
<proteinExistence type="predicted"/>
<feature type="compositionally biased region" description="Basic residues" evidence="1">
    <location>
        <begin position="76"/>
        <end position="87"/>
    </location>
</feature>
<evidence type="ECO:0000256" key="1">
    <source>
        <dbReference type="SAM" id="MobiDB-lite"/>
    </source>
</evidence>
<feature type="region of interest" description="Disordered" evidence="1">
    <location>
        <begin position="1"/>
        <end position="21"/>
    </location>
</feature>
<accession>A0AAP0K8F0</accession>
<dbReference type="AlphaFoldDB" id="A0AAP0K8F0"/>
<name>A0AAP0K8F0_9MAGN</name>
<evidence type="ECO:0000313" key="2">
    <source>
        <dbReference type="EMBL" id="KAK9147921.1"/>
    </source>
</evidence>